<reference evidence="1" key="1">
    <citation type="journal article" date="2022" name="ISME J.">
        <title>Identification of active gaseous-alkane degraders at natural gas seeps.</title>
        <authorList>
            <person name="Farhan Ul Haque M."/>
            <person name="Hernandez M."/>
            <person name="Crombie A.T."/>
            <person name="Murrell J.C."/>
        </authorList>
    </citation>
    <scope>NUCLEOTIDE SEQUENCE</scope>
    <source>
        <strain evidence="1">ANDR5</strain>
    </source>
</reference>
<evidence type="ECO:0000313" key="1">
    <source>
        <dbReference type="EMBL" id="MCI4673977.1"/>
    </source>
</evidence>
<sequence length="107" mass="10415">MSATTDSRPPRPSPARWSKLAVSALSASLLLGIVDVLSATAHQRAVISSTDTGSRSGVQATTIQPVGPAPAAAVAAQVPAPVPAPVPAADVPIAPIAPHAVSKASGG</sequence>
<dbReference type="RefSeq" id="WP_243070465.1">
    <property type="nucleotide sequence ID" value="NZ_JAIVFL010000001.1"/>
</dbReference>
<protein>
    <submittedName>
        <fullName evidence="1">Uncharacterized protein</fullName>
    </submittedName>
</protein>
<comment type="caution">
    <text evidence="1">The sequence shown here is derived from an EMBL/GenBank/DDBJ whole genome shotgun (WGS) entry which is preliminary data.</text>
</comment>
<accession>A0ABS9YRY0</accession>
<evidence type="ECO:0000313" key="2">
    <source>
        <dbReference type="Proteomes" id="UP001139068"/>
    </source>
</evidence>
<proteinExistence type="predicted"/>
<keyword evidence="2" id="KW-1185">Reference proteome</keyword>
<organism evidence="1 2">
    <name type="scientific">Candidatus Mycolicibacterium alkanivorans</name>
    <dbReference type="NCBI Taxonomy" id="2954114"/>
    <lineage>
        <taxon>Bacteria</taxon>
        <taxon>Bacillati</taxon>
        <taxon>Actinomycetota</taxon>
        <taxon>Actinomycetes</taxon>
        <taxon>Mycobacteriales</taxon>
        <taxon>Mycobacteriaceae</taxon>
        <taxon>Mycolicibacterium</taxon>
    </lineage>
</organism>
<dbReference type="EMBL" id="JAIVFL010000001">
    <property type="protein sequence ID" value="MCI4673977.1"/>
    <property type="molecule type" value="Genomic_DNA"/>
</dbReference>
<dbReference type="Proteomes" id="UP001139068">
    <property type="component" value="Unassembled WGS sequence"/>
</dbReference>
<gene>
    <name evidence="1" type="ORF">K9U37_03030</name>
</gene>
<name>A0ABS9YRY0_9MYCO</name>